<evidence type="ECO:0000256" key="1">
    <source>
        <dbReference type="SAM" id="MobiDB-lite"/>
    </source>
</evidence>
<evidence type="ECO:0000313" key="3">
    <source>
        <dbReference type="EMBL" id="MEE3719951.1"/>
    </source>
</evidence>
<keyword evidence="2" id="KW-0472">Membrane</keyword>
<dbReference type="RefSeq" id="WP_330486389.1">
    <property type="nucleotide sequence ID" value="NZ_JAZBJZ010000194.1"/>
</dbReference>
<feature type="transmembrane region" description="Helical" evidence="2">
    <location>
        <begin position="129"/>
        <end position="148"/>
    </location>
</feature>
<gene>
    <name evidence="3" type="ORF">V2H45_24730</name>
</gene>
<evidence type="ECO:0000313" key="4">
    <source>
        <dbReference type="Proteomes" id="UP001333818"/>
    </source>
</evidence>
<feature type="region of interest" description="Disordered" evidence="1">
    <location>
        <begin position="1"/>
        <end position="21"/>
    </location>
</feature>
<keyword evidence="2" id="KW-0812">Transmembrane</keyword>
<proteinExistence type="predicted"/>
<dbReference type="AlphaFoldDB" id="A0AAW9Q481"/>
<organism evidence="3 4">
    <name type="scientific">Tumidithrix elongata BACA0141</name>
    <dbReference type="NCBI Taxonomy" id="2716417"/>
    <lineage>
        <taxon>Bacteria</taxon>
        <taxon>Bacillati</taxon>
        <taxon>Cyanobacteriota</taxon>
        <taxon>Cyanophyceae</taxon>
        <taxon>Pseudanabaenales</taxon>
        <taxon>Pseudanabaenaceae</taxon>
        <taxon>Tumidithrix</taxon>
        <taxon>Tumidithrix elongata</taxon>
    </lineage>
</organism>
<keyword evidence="4" id="KW-1185">Reference proteome</keyword>
<protein>
    <submittedName>
        <fullName evidence="3">Uncharacterized protein</fullName>
    </submittedName>
</protein>
<dbReference type="Pfam" id="PF25937">
    <property type="entry name" value="DUF7980"/>
    <property type="match status" value="1"/>
</dbReference>
<name>A0AAW9Q481_9CYAN</name>
<comment type="caution">
    <text evidence="3">The sequence shown here is derived from an EMBL/GenBank/DDBJ whole genome shotgun (WGS) entry which is preliminary data.</text>
</comment>
<sequence length="164" mass="17852">MSSATPLITKPQASEISEEISPTISTPENVEGKGIRFSIKKLRGLLLLGLGYLLSPLCWWNDLFFNLPIAYGFGYLCSLASPKFLFPGAIAGYWLSNLVGIVLIQMGALDVLQKQSQARNFKKELQNGLITSTAYTLVVLALIQFKFINLSAIDLSSLLPAAAL</sequence>
<dbReference type="Proteomes" id="UP001333818">
    <property type="component" value="Unassembled WGS sequence"/>
</dbReference>
<dbReference type="InterPro" id="IPR058286">
    <property type="entry name" value="DUF7980"/>
</dbReference>
<keyword evidence="2" id="KW-1133">Transmembrane helix</keyword>
<evidence type="ECO:0000256" key="2">
    <source>
        <dbReference type="SAM" id="Phobius"/>
    </source>
</evidence>
<dbReference type="EMBL" id="JAZBJZ010000194">
    <property type="protein sequence ID" value="MEE3719951.1"/>
    <property type="molecule type" value="Genomic_DNA"/>
</dbReference>
<accession>A0AAW9Q481</accession>
<feature type="transmembrane region" description="Helical" evidence="2">
    <location>
        <begin position="84"/>
        <end position="108"/>
    </location>
</feature>
<feature type="transmembrane region" description="Helical" evidence="2">
    <location>
        <begin position="45"/>
        <end position="64"/>
    </location>
</feature>
<reference evidence="3" key="1">
    <citation type="submission" date="2024-01" db="EMBL/GenBank/DDBJ databases">
        <title>Bank of Algae and Cyanobacteria of the Azores (BACA) strain genomes.</title>
        <authorList>
            <person name="Luz R."/>
            <person name="Cordeiro R."/>
            <person name="Fonseca A."/>
            <person name="Goncalves V."/>
        </authorList>
    </citation>
    <scope>NUCLEOTIDE SEQUENCE</scope>
    <source>
        <strain evidence="3">BACA0141</strain>
    </source>
</reference>